<reference evidence="2" key="1">
    <citation type="submission" date="2024-04" db="EMBL/GenBank/DDBJ databases">
        <authorList>
            <person name="Shaw F."/>
            <person name="Minotto A."/>
        </authorList>
    </citation>
    <scope>NUCLEOTIDE SEQUENCE [LARGE SCALE GENOMIC DNA]</scope>
</reference>
<proteinExistence type="predicted"/>
<keyword evidence="2" id="KW-1185">Reference proteome</keyword>
<accession>A0ABP1CET8</accession>
<protein>
    <submittedName>
        <fullName evidence="1">Uncharacterized protein</fullName>
    </submittedName>
</protein>
<dbReference type="EMBL" id="OZ037944">
    <property type="protein sequence ID" value="CAL1694067.1"/>
    <property type="molecule type" value="Genomic_DNA"/>
</dbReference>
<evidence type="ECO:0000313" key="1">
    <source>
        <dbReference type="EMBL" id="CAL1694067.1"/>
    </source>
</evidence>
<name>A0ABP1CET8_9APHY</name>
<organism evidence="1 2">
    <name type="scientific">Somion occarium</name>
    <dbReference type="NCBI Taxonomy" id="3059160"/>
    <lineage>
        <taxon>Eukaryota</taxon>
        <taxon>Fungi</taxon>
        <taxon>Dikarya</taxon>
        <taxon>Basidiomycota</taxon>
        <taxon>Agaricomycotina</taxon>
        <taxon>Agaricomycetes</taxon>
        <taxon>Polyporales</taxon>
        <taxon>Cerrenaceae</taxon>
        <taxon>Somion</taxon>
    </lineage>
</organism>
<gene>
    <name evidence="1" type="ORF">GFSPODELE1_LOCUS140</name>
</gene>
<evidence type="ECO:0000313" key="2">
    <source>
        <dbReference type="Proteomes" id="UP001497453"/>
    </source>
</evidence>
<sequence>MGDFWCFGNVVYSLLPGVVIKGYEDSSAVIEYSHTPDLQGNDDPMSREKLICIFLKIKHILNTGSSLLSKPIEVGMRWVGGRKILQRIADGSPSIRSKVQNLAGNVAPTSYGIVPTTMGSPVSSSSDVFLRATLTLSSTS</sequence>
<dbReference type="Proteomes" id="UP001497453">
    <property type="component" value="Chromosome 1"/>
</dbReference>